<name>A0A433MXZ7_CHLFR</name>
<keyword evidence="2" id="KW-1185">Reference proteome</keyword>
<proteinExistence type="predicted"/>
<protein>
    <submittedName>
        <fullName evidence="1">Uncharacterized protein</fullName>
    </submittedName>
</protein>
<evidence type="ECO:0000313" key="2">
    <source>
        <dbReference type="Proteomes" id="UP000268857"/>
    </source>
</evidence>
<dbReference type="Proteomes" id="UP000268857">
    <property type="component" value="Unassembled WGS sequence"/>
</dbReference>
<accession>A0A433MXZ7</accession>
<reference evidence="1 2" key="1">
    <citation type="journal article" date="2019" name="Genome Biol. Evol.">
        <title>Day and night: Metabolic profiles and evolutionary relationships of six axenic non-marine cyanobacteria.</title>
        <authorList>
            <person name="Will S.E."/>
            <person name="Henke P."/>
            <person name="Boedeker C."/>
            <person name="Huang S."/>
            <person name="Brinkmann H."/>
            <person name="Rohde M."/>
            <person name="Jarek M."/>
            <person name="Friedl T."/>
            <person name="Seufert S."/>
            <person name="Schumacher M."/>
            <person name="Overmann J."/>
            <person name="Neumann-Schaal M."/>
            <person name="Petersen J."/>
        </authorList>
    </citation>
    <scope>NUCLEOTIDE SEQUENCE [LARGE SCALE GENOMIC DNA]</scope>
    <source>
        <strain evidence="1 2">PCC 6912</strain>
    </source>
</reference>
<dbReference type="AlphaFoldDB" id="A0A433MXZ7"/>
<gene>
    <name evidence="1" type="ORF">PCC6912_58410</name>
</gene>
<organism evidence="1 2">
    <name type="scientific">Chlorogloeopsis fritschii PCC 6912</name>
    <dbReference type="NCBI Taxonomy" id="211165"/>
    <lineage>
        <taxon>Bacteria</taxon>
        <taxon>Bacillati</taxon>
        <taxon>Cyanobacteriota</taxon>
        <taxon>Cyanophyceae</taxon>
        <taxon>Nostocales</taxon>
        <taxon>Chlorogloeopsidaceae</taxon>
        <taxon>Chlorogloeopsis</taxon>
    </lineage>
</organism>
<comment type="caution">
    <text evidence="1">The sequence shown here is derived from an EMBL/GenBank/DDBJ whole genome shotgun (WGS) entry which is preliminary data.</text>
</comment>
<dbReference type="EMBL" id="RSCJ01000038">
    <property type="protein sequence ID" value="RUR73162.1"/>
    <property type="molecule type" value="Genomic_DNA"/>
</dbReference>
<evidence type="ECO:0000313" key="1">
    <source>
        <dbReference type="EMBL" id="RUR73162.1"/>
    </source>
</evidence>
<sequence>MPDIAVFIGILHSLNNGFYCVVLIGAQHHQHFVGFVQDYVFADHFGDVAFLQKAIGKVLQLGYEVIVLVCPVEGLFKFLFTVVGVVAGIDTAGDDENLDILKQSIVCTVGMALVAVDLVKGFFEFQPSAFQFNLDER</sequence>